<feature type="region of interest" description="Disordered" evidence="1">
    <location>
        <begin position="1"/>
        <end position="30"/>
    </location>
</feature>
<evidence type="ECO:0000313" key="2">
    <source>
        <dbReference type="EMBL" id="POW18223.1"/>
    </source>
</evidence>
<sequence>MASNGSNPRYAEKSPNLGDSYCIYPSMRST</sequence>
<name>A0A2S4W8X5_9BASI</name>
<dbReference type="VEuPathDB" id="FungiDB:PSHT_06088"/>
<reference evidence="2 3" key="1">
    <citation type="submission" date="2017-12" db="EMBL/GenBank/DDBJ databases">
        <title>Gene loss provides genomic basis for host adaptation in cereal stripe rust fungi.</title>
        <authorList>
            <person name="Xia C."/>
        </authorList>
    </citation>
    <scope>NUCLEOTIDE SEQUENCE [LARGE SCALE GENOMIC DNA]</scope>
    <source>
        <strain evidence="2 3">93TX-2</strain>
    </source>
</reference>
<dbReference type="AlphaFoldDB" id="A0A2S4W8X5"/>
<dbReference type="EMBL" id="PKSM01000069">
    <property type="protein sequence ID" value="POW18223.1"/>
    <property type="molecule type" value="Genomic_DNA"/>
</dbReference>
<gene>
    <name evidence="2" type="ORF">PSHT_06088</name>
</gene>
<evidence type="ECO:0000256" key="1">
    <source>
        <dbReference type="SAM" id="MobiDB-lite"/>
    </source>
</evidence>
<proteinExistence type="predicted"/>
<reference evidence="3" key="2">
    <citation type="journal article" date="2018" name="BMC Genomics">
        <title>Genomic insights into host adaptation between the wheat stripe rust pathogen (Puccinia striiformis f. sp. tritici) and the barley stripe rust pathogen (Puccinia striiformis f. sp. hordei).</title>
        <authorList>
            <person name="Xia C."/>
            <person name="Wang M."/>
            <person name="Yin C."/>
            <person name="Cornejo O.E."/>
            <person name="Hulbert S.H."/>
            <person name="Chen X."/>
        </authorList>
    </citation>
    <scope>NUCLEOTIDE SEQUENCE [LARGE SCALE GENOMIC DNA]</scope>
    <source>
        <strain evidence="3">93TX-2</strain>
    </source>
</reference>
<dbReference type="Proteomes" id="UP000238274">
    <property type="component" value="Unassembled WGS sequence"/>
</dbReference>
<comment type="caution">
    <text evidence="2">The sequence shown here is derived from an EMBL/GenBank/DDBJ whole genome shotgun (WGS) entry which is preliminary data.</text>
</comment>
<reference evidence="3" key="3">
    <citation type="journal article" date="2018" name="Mol. Plant Microbe Interact.">
        <title>Genome sequence resources for the wheat stripe rust pathogen (Puccinia striiformis f. sp. tritici) and the barley stripe rust pathogen (Puccinia striiformis f. sp. hordei).</title>
        <authorList>
            <person name="Xia C."/>
            <person name="Wang M."/>
            <person name="Yin C."/>
            <person name="Cornejo O.E."/>
            <person name="Hulbert S.H."/>
            <person name="Chen X."/>
        </authorList>
    </citation>
    <scope>NUCLEOTIDE SEQUENCE [LARGE SCALE GENOMIC DNA]</scope>
    <source>
        <strain evidence="3">93TX-2</strain>
    </source>
</reference>
<accession>A0A2S4W8X5</accession>
<protein>
    <submittedName>
        <fullName evidence="2">Uncharacterized protein</fullName>
    </submittedName>
</protein>
<evidence type="ECO:0000313" key="3">
    <source>
        <dbReference type="Proteomes" id="UP000238274"/>
    </source>
</evidence>
<keyword evidence="3" id="KW-1185">Reference proteome</keyword>
<organism evidence="2 3">
    <name type="scientific">Puccinia striiformis</name>
    <dbReference type="NCBI Taxonomy" id="27350"/>
    <lineage>
        <taxon>Eukaryota</taxon>
        <taxon>Fungi</taxon>
        <taxon>Dikarya</taxon>
        <taxon>Basidiomycota</taxon>
        <taxon>Pucciniomycotina</taxon>
        <taxon>Pucciniomycetes</taxon>
        <taxon>Pucciniales</taxon>
        <taxon>Pucciniaceae</taxon>
        <taxon>Puccinia</taxon>
    </lineage>
</organism>